<reference evidence="2" key="1">
    <citation type="submission" date="2023-02" db="EMBL/GenBank/DDBJ databases">
        <title>A novel hydrolase synthesized by Rhodococcus erythropolis HQ is responsible for the detoxification of Zearalenone.</title>
        <authorList>
            <person name="Hu J."/>
            <person name="Xu J."/>
        </authorList>
    </citation>
    <scope>NUCLEOTIDE SEQUENCE</scope>
    <source>
        <strain evidence="2">HQ</strain>
    </source>
</reference>
<evidence type="ECO:0000313" key="2">
    <source>
        <dbReference type="EMBL" id="MDE8648958.1"/>
    </source>
</evidence>
<feature type="chain" id="PRO_5043644557" description="Lipoprotein" evidence="1">
    <location>
        <begin position="29"/>
        <end position="156"/>
    </location>
</feature>
<name>A0AAW6LSX7_RHOSG</name>
<evidence type="ECO:0000256" key="1">
    <source>
        <dbReference type="SAM" id="SignalP"/>
    </source>
</evidence>
<dbReference type="Proteomes" id="UP001217325">
    <property type="component" value="Unassembled WGS sequence"/>
</dbReference>
<evidence type="ECO:0000313" key="3">
    <source>
        <dbReference type="Proteomes" id="UP001217325"/>
    </source>
</evidence>
<organism evidence="2 3">
    <name type="scientific">Rhodococcus qingshengii</name>
    <dbReference type="NCBI Taxonomy" id="334542"/>
    <lineage>
        <taxon>Bacteria</taxon>
        <taxon>Bacillati</taxon>
        <taxon>Actinomycetota</taxon>
        <taxon>Actinomycetes</taxon>
        <taxon>Mycobacteriales</taxon>
        <taxon>Nocardiaceae</taxon>
        <taxon>Rhodococcus</taxon>
        <taxon>Rhodococcus erythropolis group</taxon>
    </lineage>
</organism>
<comment type="caution">
    <text evidence="2">The sequence shown here is derived from an EMBL/GenBank/DDBJ whole genome shotgun (WGS) entry which is preliminary data.</text>
</comment>
<protein>
    <recommendedName>
        <fullName evidence="4">Lipoprotein</fullName>
    </recommendedName>
</protein>
<evidence type="ECO:0008006" key="4">
    <source>
        <dbReference type="Google" id="ProtNLM"/>
    </source>
</evidence>
<proteinExistence type="predicted"/>
<sequence length="156" mass="17034">MKQQRGGAHRLLMLGALAMVVMSLPGCARGEDSIMTVHDQTVKTPCTQLCADFRAEAEISCRFEAQLCADALTRKNNLVREIDKTTTPLEWTGQNSSPVDVFNRSLEQYLSLGCADAASSPTPTLDPQIDADRCAFLAASVEQQFHTLTLLLAPQH</sequence>
<accession>A0AAW6LSX7</accession>
<gene>
    <name evidence="2" type="ORF">PXH69_28705</name>
</gene>
<dbReference type="AlphaFoldDB" id="A0AAW6LSX7"/>
<feature type="signal peptide" evidence="1">
    <location>
        <begin position="1"/>
        <end position="28"/>
    </location>
</feature>
<keyword evidence="1" id="KW-0732">Signal</keyword>
<dbReference type="RefSeq" id="WP_097388573.1">
    <property type="nucleotide sequence ID" value="NZ_JARDXE010000023.1"/>
</dbReference>
<dbReference type="EMBL" id="JARDXE010000023">
    <property type="protein sequence ID" value="MDE8648958.1"/>
    <property type="molecule type" value="Genomic_DNA"/>
</dbReference>